<accession>A0A1Y2BM36</accession>
<evidence type="ECO:0000313" key="2">
    <source>
        <dbReference type="Proteomes" id="UP000193986"/>
    </source>
</evidence>
<organism evidence="1 2">
    <name type="scientific">Naematelia encephala</name>
    <dbReference type="NCBI Taxonomy" id="71784"/>
    <lineage>
        <taxon>Eukaryota</taxon>
        <taxon>Fungi</taxon>
        <taxon>Dikarya</taxon>
        <taxon>Basidiomycota</taxon>
        <taxon>Agaricomycotina</taxon>
        <taxon>Tremellomycetes</taxon>
        <taxon>Tremellales</taxon>
        <taxon>Naemateliaceae</taxon>
        <taxon>Naematelia</taxon>
    </lineage>
</organism>
<dbReference type="Proteomes" id="UP000193986">
    <property type="component" value="Unassembled WGS sequence"/>
</dbReference>
<sequence length="160" mass="18459">MHSFHDAHRAYAGLVSEEFLMLLSGIRRSIQRTLLVEYLLMRTERKAWNAKALRFYVCPYLTADKAYITTASMTLKTPAKRRMDLSNSQGETSESTYIFIGRAHHAPFIFDSSPPVSKCNRAWLKGEPFDESTYLKEKKRKVDIDVVVDLTEVHVNLQED</sequence>
<reference evidence="1 2" key="1">
    <citation type="submission" date="2016-07" db="EMBL/GenBank/DDBJ databases">
        <title>Pervasive Adenine N6-methylation of Active Genes in Fungi.</title>
        <authorList>
            <consortium name="DOE Joint Genome Institute"/>
            <person name="Mondo S.J."/>
            <person name="Dannebaum R.O."/>
            <person name="Kuo R.C."/>
            <person name="Labutti K."/>
            <person name="Haridas S."/>
            <person name="Kuo A."/>
            <person name="Salamov A."/>
            <person name="Ahrendt S.R."/>
            <person name="Lipzen A."/>
            <person name="Sullivan W."/>
            <person name="Andreopoulos W.B."/>
            <person name="Clum A."/>
            <person name="Lindquist E."/>
            <person name="Daum C."/>
            <person name="Ramamoorthy G.K."/>
            <person name="Gryganskyi A."/>
            <person name="Culley D."/>
            <person name="Magnuson J.K."/>
            <person name="James T.Y."/>
            <person name="O'Malley M.A."/>
            <person name="Stajich J.E."/>
            <person name="Spatafora J.W."/>
            <person name="Visel A."/>
            <person name="Grigoriev I.V."/>
        </authorList>
    </citation>
    <scope>NUCLEOTIDE SEQUENCE [LARGE SCALE GENOMIC DNA]</scope>
    <source>
        <strain evidence="1 2">68-887.2</strain>
    </source>
</reference>
<proteinExistence type="predicted"/>
<evidence type="ECO:0000313" key="1">
    <source>
        <dbReference type="EMBL" id="ORY35647.1"/>
    </source>
</evidence>
<dbReference type="InParanoid" id="A0A1Y2BM36"/>
<protein>
    <submittedName>
        <fullName evidence="1">Uncharacterized protein</fullName>
    </submittedName>
</protein>
<dbReference type="EMBL" id="MCFC01000001">
    <property type="protein sequence ID" value="ORY35647.1"/>
    <property type="molecule type" value="Genomic_DNA"/>
</dbReference>
<comment type="caution">
    <text evidence="1">The sequence shown here is derived from an EMBL/GenBank/DDBJ whole genome shotgun (WGS) entry which is preliminary data.</text>
</comment>
<name>A0A1Y2BM36_9TREE</name>
<gene>
    <name evidence="1" type="ORF">BCR39DRAFT_25288</name>
</gene>
<keyword evidence="2" id="KW-1185">Reference proteome</keyword>
<dbReference type="AlphaFoldDB" id="A0A1Y2BM36"/>